<gene>
    <name evidence="1" type="ORF">SMF913_10021</name>
</gene>
<comment type="caution">
    <text evidence="1">The sequence shown here is derived from an EMBL/GenBank/DDBJ whole genome shotgun (WGS) entry which is preliminary data.</text>
</comment>
<organism evidence="1 2">
    <name type="scientific">Streptomyces malaysiensis</name>
    <dbReference type="NCBI Taxonomy" id="92644"/>
    <lineage>
        <taxon>Bacteria</taxon>
        <taxon>Bacillati</taxon>
        <taxon>Actinomycetota</taxon>
        <taxon>Actinomycetes</taxon>
        <taxon>Kitasatosporales</taxon>
        <taxon>Streptomycetaceae</taxon>
        <taxon>Streptomyces</taxon>
        <taxon>Streptomyces violaceusniger group</taxon>
    </lineage>
</organism>
<keyword evidence="2" id="KW-1185">Reference proteome</keyword>
<reference evidence="1 2" key="1">
    <citation type="submission" date="2015-09" db="EMBL/GenBank/DDBJ databases">
        <title>Genome sequence, genome mining and natural product profiling of a biocontrol bacterium Streptomyces malaysiensis F913.</title>
        <authorList>
            <person name="Xu Y."/>
            <person name="Wei J."/>
            <person name="Xie J."/>
            <person name="Li T."/>
            <person name="Zhou Z."/>
        </authorList>
    </citation>
    <scope>NUCLEOTIDE SEQUENCE [LARGE SCALE GENOMIC DNA]</scope>
    <source>
        <strain evidence="1 2">F913</strain>
    </source>
</reference>
<protein>
    <submittedName>
        <fullName evidence="1">Uncharacterized protein</fullName>
    </submittedName>
</protein>
<evidence type="ECO:0000313" key="2">
    <source>
        <dbReference type="Proteomes" id="UP000236520"/>
    </source>
</evidence>
<dbReference type="AlphaFoldDB" id="A0A2J7Z141"/>
<evidence type="ECO:0000313" key="1">
    <source>
        <dbReference type="EMBL" id="PNG93996.1"/>
    </source>
</evidence>
<accession>A0A2J7Z141</accession>
<dbReference type="Proteomes" id="UP000236520">
    <property type="component" value="Unassembled WGS sequence"/>
</dbReference>
<dbReference type="EMBL" id="LJIW01000001">
    <property type="protein sequence ID" value="PNG93996.1"/>
    <property type="molecule type" value="Genomic_DNA"/>
</dbReference>
<proteinExistence type="predicted"/>
<sequence length="252" mass="27061">MILGIVVGVLTVVGTAIGTFFLLFPDAQPEPDQPGLEVTAVDLDHEQAIAADALSAADGSKTAMKDWKSSLVSVVLRNPSDDPVLVRRAEVHFGSVSGVGCPYGAGDLEVQARYHFKVPLERKAPFTLKRAMAYSVPPHGQERLAFTIGPESVFTGAFPTVYQFRLTLHLDDGSTLKVPHAMTYMDPSYAETVLAAAERAVEDGERSAFTTVDCVREQEAVARRLAGASGLVSPELKEYSAGLTRLVDRVAD</sequence>
<name>A0A2J7Z141_STRMQ</name>